<gene>
    <name evidence="3" type="ORF">P153DRAFT_297146</name>
</gene>
<feature type="transmembrane region" description="Helical" evidence="1">
    <location>
        <begin position="522"/>
        <end position="544"/>
    </location>
</feature>
<dbReference type="InterPro" id="IPR046623">
    <property type="entry name" value="DUF6536"/>
</dbReference>
<feature type="domain" description="DUF6536" evidence="2">
    <location>
        <begin position="1"/>
        <end position="128"/>
    </location>
</feature>
<keyword evidence="4" id="KW-1185">Reference proteome</keyword>
<feature type="transmembrane region" description="Helical" evidence="1">
    <location>
        <begin position="270"/>
        <end position="290"/>
    </location>
</feature>
<dbReference type="OrthoDB" id="5429634at2759"/>
<keyword evidence="1" id="KW-1133">Transmembrane helix</keyword>
<keyword evidence="1" id="KW-0812">Transmembrane</keyword>
<dbReference type="RefSeq" id="XP_033520887.1">
    <property type="nucleotide sequence ID" value="XM_033664145.1"/>
</dbReference>
<dbReference type="PANTHER" id="PTHR35395:SF1">
    <property type="entry name" value="DUF6536 DOMAIN-CONTAINING PROTEIN"/>
    <property type="match status" value="1"/>
</dbReference>
<reference evidence="3" key="1">
    <citation type="journal article" date="2020" name="Stud. Mycol.">
        <title>101 Dothideomycetes genomes: a test case for predicting lifestyles and emergence of pathogens.</title>
        <authorList>
            <person name="Haridas S."/>
            <person name="Albert R."/>
            <person name="Binder M."/>
            <person name="Bloem J."/>
            <person name="Labutti K."/>
            <person name="Salamov A."/>
            <person name="Andreopoulos B."/>
            <person name="Baker S."/>
            <person name="Barry K."/>
            <person name="Bills G."/>
            <person name="Bluhm B."/>
            <person name="Cannon C."/>
            <person name="Castanera R."/>
            <person name="Culley D."/>
            <person name="Daum C."/>
            <person name="Ezra D."/>
            <person name="Gonzalez J."/>
            <person name="Henrissat B."/>
            <person name="Kuo A."/>
            <person name="Liang C."/>
            <person name="Lipzen A."/>
            <person name="Lutzoni F."/>
            <person name="Magnuson J."/>
            <person name="Mondo S."/>
            <person name="Nolan M."/>
            <person name="Ohm R."/>
            <person name="Pangilinan J."/>
            <person name="Park H.-J."/>
            <person name="Ramirez L."/>
            <person name="Alfaro M."/>
            <person name="Sun H."/>
            <person name="Tritt A."/>
            <person name="Yoshinaga Y."/>
            <person name="Zwiers L.-H."/>
            <person name="Turgeon B."/>
            <person name="Goodwin S."/>
            <person name="Spatafora J."/>
            <person name="Crous P."/>
            <person name="Grigoriev I."/>
        </authorList>
    </citation>
    <scope>NUCLEOTIDE SEQUENCE</scope>
    <source>
        <strain evidence="3">CBS 119687</strain>
    </source>
</reference>
<feature type="transmembrane region" description="Helical" evidence="1">
    <location>
        <begin position="5"/>
        <end position="27"/>
    </location>
</feature>
<proteinExistence type="predicted"/>
<sequence length="615" mass="67146">WRRGIFYCVITGLVVLLSVLSFAGWAMTRHQPSKGIAVVFQGACSKSKIISATSHIVINVLSTLLLGASNYCMHILSAPSRRDIDRMHARKVVLDIGLNSVSNISKLSWNRSLLWCLLGLSSIPLHLIGVSGSPQPPTSWLEQVQKGELQLAPLDKNACIETYDQFFMTRNANLILVTENNNSQVADCFDSSVLATYLGAYNYSDPNVDRTYMSYSWLCRNDGEGAGMPRACASYLSGCNLTYGRSLIVGIDRCLTQQVEEKCTVEANMYLLYTVIAFVTCKIIGMIWILQFFREKPLAVLGDAIASFVTKSDSVTFGACLGPPQMFQEHGNWQGARKWQPRSRRWAAAASVSQWLVCLGLCFSAIGGAIALLVTAIGDVPEGALGRSAFGTINPAFMLMNVVKGKGNSASSIVSAILLANTPQLIISLIYISYNSVWTSMLMSLEWSQYAHTRRPLRVSYPSGAQRSTYRLQIPYRYGVPLMTLIGSIHWLISQSIFLVRIRVFSAEGVEDVDDSITTCGYSLKALIATIVVGGVAALAIIMFGCRGYRPGMTLVRSNSAAISAACHTQSGEDDDEGAALQPLLWGDVLSTSEVGHCCFSKAEVSMPKKVRLYA</sequence>
<evidence type="ECO:0000256" key="1">
    <source>
        <dbReference type="SAM" id="Phobius"/>
    </source>
</evidence>
<dbReference type="Proteomes" id="UP000799771">
    <property type="component" value="Unassembled WGS sequence"/>
</dbReference>
<evidence type="ECO:0000313" key="3">
    <source>
        <dbReference type="EMBL" id="KAF2126495.1"/>
    </source>
</evidence>
<accession>A0A6A6A5P5</accession>
<evidence type="ECO:0000313" key="4">
    <source>
        <dbReference type="Proteomes" id="UP000799771"/>
    </source>
</evidence>
<dbReference type="GeneID" id="54404577"/>
<dbReference type="EMBL" id="ML977513">
    <property type="protein sequence ID" value="KAF2126495.1"/>
    <property type="molecule type" value="Genomic_DNA"/>
</dbReference>
<protein>
    <recommendedName>
        <fullName evidence="2">DUF6536 domain-containing protein</fullName>
    </recommendedName>
</protein>
<feature type="transmembrane region" description="Helical" evidence="1">
    <location>
        <begin position="56"/>
        <end position="77"/>
    </location>
</feature>
<dbReference type="AlphaFoldDB" id="A0A6A6A5P5"/>
<keyword evidence="1" id="KW-0472">Membrane</keyword>
<name>A0A6A6A5P5_9PLEO</name>
<feature type="transmembrane region" description="Helical" evidence="1">
    <location>
        <begin position="413"/>
        <end position="434"/>
    </location>
</feature>
<dbReference type="Pfam" id="PF20163">
    <property type="entry name" value="DUF6536"/>
    <property type="match status" value="1"/>
</dbReference>
<feature type="non-terminal residue" evidence="3">
    <location>
        <position position="1"/>
    </location>
</feature>
<organism evidence="3 4">
    <name type="scientific">Dothidotthia symphoricarpi CBS 119687</name>
    <dbReference type="NCBI Taxonomy" id="1392245"/>
    <lineage>
        <taxon>Eukaryota</taxon>
        <taxon>Fungi</taxon>
        <taxon>Dikarya</taxon>
        <taxon>Ascomycota</taxon>
        <taxon>Pezizomycotina</taxon>
        <taxon>Dothideomycetes</taxon>
        <taxon>Pleosporomycetidae</taxon>
        <taxon>Pleosporales</taxon>
        <taxon>Dothidotthiaceae</taxon>
        <taxon>Dothidotthia</taxon>
    </lineage>
</organism>
<feature type="transmembrane region" description="Helical" evidence="1">
    <location>
        <begin position="480"/>
        <end position="502"/>
    </location>
</feature>
<dbReference type="PANTHER" id="PTHR35395">
    <property type="entry name" value="DUF6536 DOMAIN-CONTAINING PROTEIN"/>
    <property type="match status" value="1"/>
</dbReference>
<feature type="transmembrane region" description="Helical" evidence="1">
    <location>
        <begin position="346"/>
        <end position="377"/>
    </location>
</feature>
<evidence type="ECO:0000259" key="2">
    <source>
        <dbReference type="Pfam" id="PF20163"/>
    </source>
</evidence>